<proteinExistence type="predicted"/>
<gene>
    <name evidence="2" type="ORF">CMQ_3582</name>
</gene>
<dbReference type="InParanoid" id="F0X878"/>
<evidence type="ECO:0000256" key="1">
    <source>
        <dbReference type="SAM" id="MobiDB-lite"/>
    </source>
</evidence>
<feature type="region of interest" description="Disordered" evidence="1">
    <location>
        <begin position="238"/>
        <end position="278"/>
    </location>
</feature>
<keyword evidence="3" id="KW-1185">Reference proteome</keyword>
<dbReference type="HOGENOM" id="CLU_428293_0_0_1"/>
<dbReference type="RefSeq" id="XP_014174995.1">
    <property type="nucleotide sequence ID" value="XM_014319520.1"/>
</dbReference>
<feature type="region of interest" description="Disordered" evidence="1">
    <location>
        <begin position="301"/>
        <end position="353"/>
    </location>
</feature>
<feature type="region of interest" description="Disordered" evidence="1">
    <location>
        <begin position="1"/>
        <end position="81"/>
    </location>
</feature>
<feature type="compositionally biased region" description="Pro residues" evidence="1">
    <location>
        <begin position="72"/>
        <end position="81"/>
    </location>
</feature>
<sequence>MPPKQNPSAPLPNRPKRNRKPSLQAIEAAENKAAEEKWLAKRRKGKAKRQAQQAQTNPFNVSAPALASVPQQPLPPPPAALPALPVPVLPAGPQPPVLPHPQQTQTINQGMAQLVLQTPITIPRPLAPLAPPPPPALPSGPPPPVPQPLQQPPSVSVSARIVPQPQPHPALAPHPALVLPLTQSSVPPAALAQTRGQDVHRSYVDALQYERDSYNNLHDYFLVEQTMKVRTPVIRWDDMKPPTNEPIVPLSHEHEPPTPQFPHPDDIEPSKRSNHVFVSGASGANGAFGLQGGGLCGGDHAGAAASGDDDLPPPPAAKRRRNRKRPVSAFSKPPVATKRPPSQPKKAPTSVAAPVQLPSTSVIAPLLREHTLYMARKFGRIWKQEHAQKCAMLAMHADVPSFVSPYALKSPSIPSWNSFKADEPRNRGSQHDSLKSFLEHLLSLNVSHLPISSSDSALVAEGPTCGSSDLYLPELQLSSQMPIVMPPPPTPQLVSEHYFERDSPVDDNTSNSISPGSSSWWHPLEAAAPCGRETSCANVGCPRCYYMACPCVCHKDASNSFVSAGRDEPEDWVDFDTALTDVATGTEELPTNGNSERRAAAAAGMVPAIIPMFPAELFGRNEGGKLSPRSFDMDLAPYV</sequence>
<dbReference type="GeneID" id="25976698"/>
<feature type="compositionally biased region" description="Pro residues" evidence="1">
    <location>
        <begin position="125"/>
        <end position="151"/>
    </location>
</feature>
<feature type="compositionally biased region" description="Basic residues" evidence="1">
    <location>
        <begin position="317"/>
        <end position="326"/>
    </location>
</feature>
<feature type="compositionally biased region" description="Pro residues" evidence="1">
    <location>
        <begin position="1"/>
        <end position="13"/>
    </location>
</feature>
<feature type="compositionally biased region" description="Basic residues" evidence="1">
    <location>
        <begin position="40"/>
        <end position="49"/>
    </location>
</feature>
<reference evidence="2 3" key="1">
    <citation type="journal article" date="2011" name="Proc. Natl. Acad. Sci. U.S.A.">
        <title>Genome and transcriptome analyses of the mountain pine beetle-fungal symbiont Grosmannia clavigera, a lodgepole pine pathogen.</title>
        <authorList>
            <person name="DiGuistini S."/>
            <person name="Wang Y."/>
            <person name="Liao N.Y."/>
            <person name="Taylor G."/>
            <person name="Tanguay P."/>
            <person name="Feau N."/>
            <person name="Henrissat B."/>
            <person name="Chan S.K."/>
            <person name="Hesse-Orce U."/>
            <person name="Alamouti S.M."/>
            <person name="Tsui C.K.M."/>
            <person name="Docking R.T."/>
            <person name="Levasseur A."/>
            <person name="Haridas S."/>
            <person name="Robertson G."/>
            <person name="Birol I."/>
            <person name="Holt R.A."/>
            <person name="Marra M.A."/>
            <person name="Hamelin R.C."/>
            <person name="Hirst M."/>
            <person name="Jones S.J.M."/>
            <person name="Bohlmann J."/>
            <person name="Breuil C."/>
        </authorList>
    </citation>
    <scope>NUCLEOTIDE SEQUENCE [LARGE SCALE GENOMIC DNA]</scope>
    <source>
        <strain evidence="3">kw1407 / UAMH 11150</strain>
    </source>
</reference>
<feature type="compositionally biased region" description="Basic and acidic residues" evidence="1">
    <location>
        <begin position="29"/>
        <end position="39"/>
    </location>
</feature>
<feature type="region of interest" description="Disordered" evidence="1">
    <location>
        <begin position="123"/>
        <end position="153"/>
    </location>
</feature>
<evidence type="ECO:0000313" key="2">
    <source>
        <dbReference type="EMBL" id="EFX05513.1"/>
    </source>
</evidence>
<evidence type="ECO:0000313" key="3">
    <source>
        <dbReference type="Proteomes" id="UP000007796"/>
    </source>
</evidence>
<dbReference type="Proteomes" id="UP000007796">
    <property type="component" value="Unassembled WGS sequence"/>
</dbReference>
<dbReference type="EMBL" id="GL629735">
    <property type="protein sequence ID" value="EFX05513.1"/>
    <property type="molecule type" value="Genomic_DNA"/>
</dbReference>
<accession>F0X878</accession>
<organism evidence="3">
    <name type="scientific">Grosmannia clavigera (strain kw1407 / UAMH 11150)</name>
    <name type="common">Blue stain fungus</name>
    <name type="synonym">Graphiocladiella clavigera</name>
    <dbReference type="NCBI Taxonomy" id="655863"/>
    <lineage>
        <taxon>Eukaryota</taxon>
        <taxon>Fungi</taxon>
        <taxon>Dikarya</taxon>
        <taxon>Ascomycota</taxon>
        <taxon>Pezizomycotina</taxon>
        <taxon>Sordariomycetes</taxon>
        <taxon>Sordariomycetidae</taxon>
        <taxon>Ophiostomatales</taxon>
        <taxon>Ophiostomataceae</taxon>
        <taxon>Leptographium</taxon>
    </lineage>
</organism>
<name>F0X878_GROCL</name>
<protein>
    <submittedName>
        <fullName evidence="2">Uncharacterized protein</fullName>
    </submittedName>
</protein>
<dbReference type="AlphaFoldDB" id="F0X878"/>